<keyword evidence="3" id="KW-1185">Reference proteome</keyword>
<dbReference type="AlphaFoldDB" id="A0A553JJF4"/>
<reference evidence="3" key="1">
    <citation type="submission" date="2019-07" db="EMBL/GenBank/DDBJ databases">
        <title>Shewanella sp. YLB-08 draft genomic sequence.</title>
        <authorList>
            <person name="Yu L."/>
        </authorList>
    </citation>
    <scope>NUCLEOTIDE SEQUENCE [LARGE SCALE GENOMIC DNA]</scope>
    <source>
        <strain evidence="3">JCM 20706</strain>
    </source>
</reference>
<dbReference type="OrthoDB" id="6265532at2"/>
<evidence type="ECO:0000313" key="3">
    <source>
        <dbReference type="Proteomes" id="UP000318126"/>
    </source>
</evidence>
<gene>
    <name evidence="2" type="ORF">FN961_19780</name>
</gene>
<comment type="caution">
    <text evidence="2">The sequence shown here is derived from an EMBL/GenBank/DDBJ whole genome shotgun (WGS) entry which is preliminary data.</text>
</comment>
<evidence type="ECO:0000313" key="2">
    <source>
        <dbReference type="EMBL" id="TRY12599.1"/>
    </source>
</evidence>
<proteinExistence type="predicted"/>
<dbReference type="EMBL" id="VKGK01000030">
    <property type="protein sequence ID" value="TRY12599.1"/>
    <property type="molecule type" value="Genomic_DNA"/>
</dbReference>
<dbReference type="Proteomes" id="UP000318126">
    <property type="component" value="Unassembled WGS sequence"/>
</dbReference>
<dbReference type="RefSeq" id="WP_144041911.1">
    <property type="nucleotide sequence ID" value="NZ_BMPL01000029.1"/>
</dbReference>
<name>A0A553JJF4_SHEHA</name>
<organism evidence="2 3">
    <name type="scientific">Shewanella hanedai</name>
    <name type="common">Alteromonas hanedai</name>
    <dbReference type="NCBI Taxonomy" id="25"/>
    <lineage>
        <taxon>Bacteria</taxon>
        <taxon>Pseudomonadati</taxon>
        <taxon>Pseudomonadota</taxon>
        <taxon>Gammaproteobacteria</taxon>
        <taxon>Alteromonadales</taxon>
        <taxon>Shewanellaceae</taxon>
        <taxon>Shewanella</taxon>
    </lineage>
</organism>
<sequence>MHIPSNNLNTYLSNINQTESKSGLKEIVDRDNVETIRLNSEDNIQLSGLGINLGNLFEGKDNFQQQAGIPKQLTESEKKQETEIHNKIDSIFSKYMKEPSKEDQKTLEETFKKIDEIFADGKVTPEENKQLNALSRKMEETSSGGEINFDKMSDEDKKELDTQFAALDKLYGFDKLEKKELNSLNELLKSLDDILAKLDKELNESQATYGYNKKE</sequence>
<accession>A0A553JJF4</accession>
<protein>
    <submittedName>
        <fullName evidence="2">Uncharacterized protein</fullName>
    </submittedName>
</protein>
<feature type="coiled-coil region" evidence="1">
    <location>
        <begin position="181"/>
        <end position="208"/>
    </location>
</feature>
<keyword evidence="1" id="KW-0175">Coiled coil</keyword>
<evidence type="ECO:0000256" key="1">
    <source>
        <dbReference type="SAM" id="Coils"/>
    </source>
</evidence>